<dbReference type="AlphaFoldDB" id="A0A5C4M150"/>
<feature type="compositionally biased region" description="Low complexity" evidence="1">
    <location>
        <begin position="231"/>
        <end position="242"/>
    </location>
</feature>
<gene>
    <name evidence="3" type="ORF">FG385_21565</name>
</gene>
<dbReference type="EMBL" id="VDFW01000020">
    <property type="protein sequence ID" value="TNC23450.1"/>
    <property type="molecule type" value="Genomic_DNA"/>
</dbReference>
<accession>A0A5C4M150</accession>
<evidence type="ECO:0000256" key="1">
    <source>
        <dbReference type="SAM" id="MobiDB-lite"/>
    </source>
</evidence>
<sequence length="242" mass="23906">MPSNQVNPRQGDDGEQLTVAELLRREGMTQELPVVKDPVDDTPTDRIPVGDLLRREGRWDRRKASKVGALAAGVAALAGIAVTALSTGQLHDTAASTAGGGGGGYVPPEAKSSSQLTTAPSLASSETTAPAGTSSLGRVETRQATGGAARPTTGATGSPSTGGQAQSAPSVPAAPQTTQDASASATPAPTTTTTRSEPPTSDSSTTTAPQGPAARPSPPKGTEQPKGLLGGLLDTIGGLLGG</sequence>
<dbReference type="OrthoDB" id="3638695at2"/>
<evidence type="ECO:0000313" key="4">
    <source>
        <dbReference type="Proteomes" id="UP000305546"/>
    </source>
</evidence>
<reference evidence="3 4" key="1">
    <citation type="submission" date="2019-06" db="EMBL/GenBank/DDBJ databases">
        <title>Amycolatopsis alkalitolerans sp. nov., isolated from Gastrodia elata Blume.</title>
        <authorList>
            <person name="Narsing Rao M.P."/>
            <person name="Li W.J."/>
        </authorList>
    </citation>
    <scope>NUCLEOTIDE SEQUENCE [LARGE SCALE GENOMIC DNA]</scope>
    <source>
        <strain evidence="3 4">SYSUP0005</strain>
    </source>
</reference>
<dbReference type="Proteomes" id="UP000305546">
    <property type="component" value="Unassembled WGS sequence"/>
</dbReference>
<comment type="caution">
    <text evidence="3">The sequence shown here is derived from an EMBL/GenBank/DDBJ whole genome shotgun (WGS) entry which is preliminary data.</text>
</comment>
<feature type="region of interest" description="Disordered" evidence="1">
    <location>
        <begin position="98"/>
        <end position="242"/>
    </location>
</feature>
<evidence type="ECO:0000313" key="3">
    <source>
        <dbReference type="EMBL" id="TNC23450.1"/>
    </source>
</evidence>
<feature type="transmembrane region" description="Helical" evidence="2">
    <location>
        <begin position="67"/>
        <end position="86"/>
    </location>
</feature>
<keyword evidence="2" id="KW-0812">Transmembrane</keyword>
<feature type="compositionally biased region" description="Polar residues" evidence="1">
    <location>
        <begin position="111"/>
        <end position="136"/>
    </location>
</feature>
<name>A0A5C4M150_9PSEU</name>
<keyword evidence="2" id="KW-1133">Transmembrane helix</keyword>
<keyword evidence="4" id="KW-1185">Reference proteome</keyword>
<evidence type="ECO:0000256" key="2">
    <source>
        <dbReference type="SAM" id="Phobius"/>
    </source>
</evidence>
<organism evidence="3 4">
    <name type="scientific">Amycolatopsis alkalitolerans</name>
    <dbReference type="NCBI Taxonomy" id="2547244"/>
    <lineage>
        <taxon>Bacteria</taxon>
        <taxon>Bacillati</taxon>
        <taxon>Actinomycetota</taxon>
        <taxon>Actinomycetes</taxon>
        <taxon>Pseudonocardiales</taxon>
        <taxon>Pseudonocardiaceae</taxon>
        <taxon>Amycolatopsis</taxon>
    </lineage>
</organism>
<keyword evidence="2" id="KW-0472">Membrane</keyword>
<protein>
    <submittedName>
        <fullName evidence="3">Uncharacterized protein</fullName>
    </submittedName>
</protein>
<feature type="compositionally biased region" description="Low complexity" evidence="1">
    <location>
        <begin position="144"/>
        <end position="209"/>
    </location>
</feature>
<proteinExistence type="predicted"/>
<feature type="region of interest" description="Disordered" evidence="1">
    <location>
        <begin position="28"/>
        <end position="49"/>
    </location>
</feature>